<protein>
    <submittedName>
        <fullName evidence="1">Glycosyltransferase family 2 protein</fullName>
    </submittedName>
</protein>
<dbReference type="EMBL" id="JABEQO010000034">
    <property type="protein sequence ID" value="MBB2166513.1"/>
    <property type="molecule type" value="Genomic_DNA"/>
</dbReference>
<sequence>MNLTAVMRILNEDDIIEANIRHHRSFIDHFVILDDGSQDKTLYIIESLISDGFPITLIECDSVVSDERGRNTFLYNYASQKLKANWVFFLDADEFIDMRGRINGMKDFIVSVPGHFESMLLPMRNYKDTVLDNKDEIIVPNRMTWRMREEIGVFKVVVRGQLSGNIHIHEGNHTAYRNNKELDYFGGSNLCIAHYPRRSGWQDIYKWIVMRLKITAAGKREVDKGTGSHYIAPLNTLLRNPKEILENKWFFNQTPNDNDVEDRICYEGGMLKYTENVDYKEKCIKMVLEYAFSLAREFGEEMDINESFRTRILTKINTHMER</sequence>
<reference evidence="3 4" key="1">
    <citation type="submission" date="2020-04" db="EMBL/GenBank/DDBJ databases">
        <title>Description of novel Gluconacetobacter.</title>
        <authorList>
            <person name="Sombolestani A."/>
        </authorList>
    </citation>
    <scope>NUCLEOTIDE SEQUENCE [LARGE SCALE GENOMIC DNA]</scope>
    <source>
        <strain evidence="2 3">LMG 1728</strain>
        <strain evidence="1 4">LMG 1731</strain>
    </source>
</reference>
<organism evidence="1 4">
    <name type="scientific">Gluconacetobacter dulcium</name>
    <dbReference type="NCBI Taxonomy" id="2729096"/>
    <lineage>
        <taxon>Bacteria</taxon>
        <taxon>Pseudomonadati</taxon>
        <taxon>Pseudomonadota</taxon>
        <taxon>Alphaproteobacteria</taxon>
        <taxon>Acetobacterales</taxon>
        <taxon>Acetobacteraceae</taxon>
        <taxon>Gluconacetobacter</taxon>
    </lineage>
</organism>
<evidence type="ECO:0000313" key="1">
    <source>
        <dbReference type="EMBL" id="MBB2166513.1"/>
    </source>
</evidence>
<comment type="caution">
    <text evidence="1">The sequence shown here is derived from an EMBL/GenBank/DDBJ whole genome shotgun (WGS) entry which is preliminary data.</text>
</comment>
<keyword evidence="1" id="KW-0808">Transferase</keyword>
<dbReference type="Gene3D" id="3.90.550.10">
    <property type="entry name" value="Spore Coat Polysaccharide Biosynthesis Protein SpsA, Chain A"/>
    <property type="match status" value="1"/>
</dbReference>
<dbReference type="GO" id="GO:0016740">
    <property type="term" value="F:transferase activity"/>
    <property type="evidence" value="ECO:0007669"/>
    <property type="project" value="UniProtKB-KW"/>
</dbReference>
<dbReference type="RefSeq" id="WP_182975535.1">
    <property type="nucleotide sequence ID" value="NZ_JABEQN010000034.1"/>
</dbReference>
<gene>
    <name evidence="2" type="ORF">HLH25_18860</name>
    <name evidence="1" type="ORF">HLH26_18675</name>
</gene>
<dbReference type="SUPFAM" id="SSF53448">
    <property type="entry name" value="Nucleotide-diphospho-sugar transferases"/>
    <property type="match status" value="1"/>
</dbReference>
<dbReference type="Pfam" id="PF13704">
    <property type="entry name" value="Glyco_tranf_2_4"/>
    <property type="match status" value="1"/>
</dbReference>
<proteinExistence type="predicted"/>
<dbReference type="Proteomes" id="UP000561077">
    <property type="component" value="Unassembled WGS sequence"/>
</dbReference>
<dbReference type="InterPro" id="IPR029044">
    <property type="entry name" value="Nucleotide-diphossugar_trans"/>
</dbReference>
<accession>A0A7W4NWJ4</accession>
<evidence type="ECO:0000313" key="3">
    <source>
        <dbReference type="Proteomes" id="UP000540490"/>
    </source>
</evidence>
<evidence type="ECO:0000313" key="4">
    <source>
        <dbReference type="Proteomes" id="UP000561077"/>
    </source>
</evidence>
<dbReference type="Proteomes" id="UP000540490">
    <property type="component" value="Unassembled WGS sequence"/>
</dbReference>
<keyword evidence="3" id="KW-1185">Reference proteome</keyword>
<dbReference type="AlphaFoldDB" id="A0A7W4NWJ4"/>
<name>A0A7W4NWJ4_9PROT</name>
<evidence type="ECO:0000313" key="2">
    <source>
        <dbReference type="EMBL" id="MBB2195650.1"/>
    </source>
</evidence>
<dbReference type="EMBL" id="JABEQN010000034">
    <property type="protein sequence ID" value="MBB2195650.1"/>
    <property type="molecule type" value="Genomic_DNA"/>
</dbReference>